<proteinExistence type="predicted"/>
<protein>
    <recommendedName>
        <fullName evidence="10">PHD-type domain-containing protein</fullName>
    </recommendedName>
</protein>
<dbReference type="SUPFAM" id="SSF160481">
    <property type="entry name" value="BRK domain-like"/>
    <property type="match status" value="1"/>
</dbReference>
<dbReference type="SMART" id="SM00592">
    <property type="entry name" value="BRK"/>
    <property type="match status" value="1"/>
</dbReference>
<feature type="non-terminal residue" evidence="11">
    <location>
        <position position="1"/>
    </location>
</feature>
<dbReference type="PANTHER" id="PTHR46174">
    <property type="entry name" value="CXXC-TYPE ZINC FINGER PROTEIN 1"/>
    <property type="match status" value="1"/>
</dbReference>
<evidence type="ECO:0000256" key="4">
    <source>
        <dbReference type="ARBA" id="ARBA00022833"/>
    </source>
</evidence>
<feature type="region of interest" description="Disordered" evidence="9">
    <location>
        <begin position="565"/>
        <end position="592"/>
    </location>
</feature>
<feature type="region of interest" description="Disordered" evidence="9">
    <location>
        <begin position="1085"/>
        <end position="1118"/>
    </location>
</feature>
<evidence type="ECO:0000256" key="8">
    <source>
        <dbReference type="PROSITE-ProRule" id="PRU00146"/>
    </source>
</evidence>
<feature type="compositionally biased region" description="Basic and acidic residues" evidence="9">
    <location>
        <begin position="1510"/>
        <end position="1524"/>
    </location>
</feature>
<dbReference type="GO" id="GO:0008270">
    <property type="term" value="F:zinc ion binding"/>
    <property type="evidence" value="ECO:0007669"/>
    <property type="project" value="UniProtKB-KW"/>
</dbReference>
<feature type="region of interest" description="Disordered" evidence="9">
    <location>
        <begin position="896"/>
        <end position="1046"/>
    </location>
</feature>
<dbReference type="InterPro" id="IPR013083">
    <property type="entry name" value="Znf_RING/FYVE/PHD"/>
</dbReference>
<keyword evidence="3 8" id="KW-0863">Zinc-finger</keyword>
<evidence type="ECO:0000313" key="11">
    <source>
        <dbReference type="EMBL" id="KAK7062949.1"/>
    </source>
</evidence>
<dbReference type="GO" id="GO:0045893">
    <property type="term" value="P:positive regulation of DNA-templated transcription"/>
    <property type="evidence" value="ECO:0007669"/>
    <property type="project" value="TreeGrafter"/>
</dbReference>
<evidence type="ECO:0000256" key="1">
    <source>
        <dbReference type="ARBA" id="ARBA00004123"/>
    </source>
</evidence>
<dbReference type="PANTHER" id="PTHR46174:SF1">
    <property type="entry name" value="CXXC-TYPE ZINC FINGER PROTEIN 1"/>
    <property type="match status" value="1"/>
</dbReference>
<feature type="compositionally biased region" description="Basic and acidic residues" evidence="9">
    <location>
        <begin position="1036"/>
        <end position="1046"/>
    </location>
</feature>
<accession>A0AAN8ZZX9</accession>
<feature type="compositionally biased region" description="Polar residues" evidence="9">
    <location>
        <begin position="1538"/>
        <end position="1549"/>
    </location>
</feature>
<feature type="compositionally biased region" description="Basic and acidic residues" evidence="9">
    <location>
        <begin position="1221"/>
        <end position="1234"/>
    </location>
</feature>
<dbReference type="PROSITE" id="PS50016">
    <property type="entry name" value="ZF_PHD_2"/>
    <property type="match status" value="1"/>
</dbReference>
<dbReference type="Pfam" id="PF00628">
    <property type="entry name" value="PHD"/>
    <property type="match status" value="1"/>
</dbReference>
<dbReference type="InterPro" id="IPR037869">
    <property type="entry name" value="Spp1/CFP1"/>
</dbReference>
<keyword evidence="2" id="KW-0479">Metal-binding</keyword>
<keyword evidence="12" id="KW-1185">Reference proteome</keyword>
<feature type="compositionally biased region" description="Polar residues" evidence="9">
    <location>
        <begin position="1199"/>
        <end position="1209"/>
    </location>
</feature>
<dbReference type="InterPro" id="IPR019787">
    <property type="entry name" value="Znf_PHD-finger"/>
</dbReference>
<feature type="compositionally biased region" description="Acidic residues" evidence="9">
    <location>
        <begin position="1093"/>
        <end position="1118"/>
    </location>
</feature>
<name>A0AAN8ZZX9_HALRR</name>
<dbReference type="InterPro" id="IPR001965">
    <property type="entry name" value="Znf_PHD"/>
</dbReference>
<dbReference type="Gene3D" id="3.40.5.120">
    <property type="match status" value="1"/>
</dbReference>
<dbReference type="InterPro" id="IPR006576">
    <property type="entry name" value="BRK_domain"/>
</dbReference>
<feature type="compositionally biased region" description="Polar residues" evidence="9">
    <location>
        <begin position="1235"/>
        <end position="1244"/>
    </location>
</feature>
<feature type="compositionally biased region" description="Basic and acidic residues" evidence="9">
    <location>
        <begin position="236"/>
        <end position="247"/>
    </location>
</feature>
<reference evidence="11 12" key="1">
    <citation type="submission" date="2023-11" db="EMBL/GenBank/DDBJ databases">
        <title>Halocaridina rubra genome assembly.</title>
        <authorList>
            <person name="Smith C."/>
        </authorList>
    </citation>
    <scope>NUCLEOTIDE SEQUENCE [LARGE SCALE GENOMIC DNA]</scope>
    <source>
        <strain evidence="11">EP-1</strain>
        <tissue evidence="11">Whole</tissue>
    </source>
</reference>
<keyword evidence="4" id="KW-0862">Zinc</keyword>
<feature type="domain" description="PHD-type" evidence="10">
    <location>
        <begin position="1125"/>
        <end position="1179"/>
    </location>
</feature>
<dbReference type="EMBL" id="JAXCGZ010021006">
    <property type="protein sequence ID" value="KAK7062949.1"/>
    <property type="molecule type" value="Genomic_DNA"/>
</dbReference>
<feature type="compositionally biased region" description="Basic and acidic residues" evidence="9">
    <location>
        <begin position="649"/>
        <end position="668"/>
    </location>
</feature>
<feature type="compositionally biased region" description="Basic and acidic residues" evidence="9">
    <location>
        <begin position="296"/>
        <end position="306"/>
    </location>
</feature>
<feature type="compositionally biased region" description="Basic and acidic residues" evidence="9">
    <location>
        <begin position="315"/>
        <end position="329"/>
    </location>
</feature>
<feature type="compositionally biased region" description="Basic residues" evidence="9">
    <location>
        <begin position="474"/>
        <end position="484"/>
    </location>
</feature>
<evidence type="ECO:0000256" key="3">
    <source>
        <dbReference type="ARBA" id="ARBA00022771"/>
    </source>
</evidence>
<keyword evidence="7" id="KW-0539">Nucleus</keyword>
<feature type="compositionally biased region" description="Acidic residues" evidence="9">
    <location>
        <begin position="512"/>
        <end position="522"/>
    </location>
</feature>
<feature type="region of interest" description="Disordered" evidence="9">
    <location>
        <begin position="169"/>
        <end position="210"/>
    </location>
</feature>
<feature type="compositionally biased region" description="Basic and acidic residues" evidence="9">
    <location>
        <begin position="485"/>
        <end position="498"/>
    </location>
</feature>
<feature type="compositionally biased region" description="Polar residues" evidence="9">
    <location>
        <begin position="1275"/>
        <end position="1288"/>
    </location>
</feature>
<dbReference type="Proteomes" id="UP001381693">
    <property type="component" value="Unassembled WGS sequence"/>
</dbReference>
<evidence type="ECO:0000256" key="9">
    <source>
        <dbReference type="SAM" id="MobiDB-lite"/>
    </source>
</evidence>
<evidence type="ECO:0000256" key="7">
    <source>
        <dbReference type="ARBA" id="ARBA00023242"/>
    </source>
</evidence>
<feature type="compositionally biased region" description="Basic residues" evidence="9">
    <location>
        <begin position="189"/>
        <end position="200"/>
    </location>
</feature>
<dbReference type="CDD" id="cd15552">
    <property type="entry name" value="PHD_PHF3_like"/>
    <property type="match status" value="1"/>
</dbReference>
<keyword evidence="6" id="KW-0804">Transcription</keyword>
<dbReference type="Pfam" id="PF07533">
    <property type="entry name" value="BRK"/>
    <property type="match status" value="1"/>
</dbReference>
<feature type="compositionally biased region" description="Basic and acidic residues" evidence="9">
    <location>
        <begin position="437"/>
        <end position="456"/>
    </location>
</feature>
<feature type="region of interest" description="Disordered" evidence="9">
    <location>
        <begin position="236"/>
        <end position="374"/>
    </location>
</feature>
<evidence type="ECO:0000256" key="2">
    <source>
        <dbReference type="ARBA" id="ARBA00022723"/>
    </source>
</evidence>
<feature type="compositionally biased region" description="Basic and acidic residues" evidence="9">
    <location>
        <begin position="699"/>
        <end position="712"/>
    </location>
</feature>
<evidence type="ECO:0000313" key="12">
    <source>
        <dbReference type="Proteomes" id="UP001381693"/>
    </source>
</evidence>
<feature type="region of interest" description="Disordered" evidence="9">
    <location>
        <begin position="1460"/>
        <end position="1556"/>
    </location>
</feature>
<sequence length="1564" mass="171775">YKEGKMSSSFVKDCSDVSTPRSSSSGKTVIIIVNETGNISLDQDELQNLLASHGADGSQVSVVRMGSGGVVGNAGEVVTNPSIITAADGTAHVNLSVEGYPTIPIEGTVGSGMNYAELPLDQDALQRLESVLDSEEAREILGEPLLNMVTNPDQLGTFDQLMDSSLFESTDQDDAKASENQNNESGSSKKSRSPPKRRSQRQMDKAEREEVEKILAENQKLLLEEKQQLNEQVLEKLHQLSTGKEKEENSDEEEEKEEDDDEEADTNESDDDDDDEAEKTATKNKNTIVKKKGRKGKIEEVADKPKGRGRGRGRGRAESEKGSPQETKGRGKGKKRNEEEEGETPGVGRGRSKGKGVTKEDAVGNSKGRGRGVVKKVGKEIGVLKKLENEMGVLKKKVVFINKSVIPQNKKKINENFKDAEGKESNVKIKKVVKRDNKNEEKECKNTGNKDNKEGVIKNINAFISDSDGENTKKVKFKKKKKDLSKRDNESGEKKTDNNMKVLKKTSKKDSGEEDAMEVNDAVEDEDIVSGLNRNDKELHIKSVKVAVDKMKFKGALGREKVSVCHDEERDDEDCTPDVSTPVRSENNKKVTVSVPVTPKMVSEVKSSVSPARQVNNEDVEKVSNLPRAVIMKGGKIIKSHKIIVGDAMKKNSEKAKDDKEKDSETFHSPKIVRIKMKQKEDGILEGDVEGQGQTFTLKTKDKQLDKDESRESTVSSIENYSREVALRKINIPEGKSKLIQVRSPTGIRQVVVLSAAKAIPNKETLVKVIDPIDPPREEDRLSVSKLCANAKKEAAQKKKMELQKRKNGDVDVNEDAVHAKEKPGEGKQGKVFVVKTKGQTDVKTTKIDTLKKEGAPKIVDLEMDLEDPVLIKKREAQRKREEIQRMRDEILKKREAIKLRKEQQMKENQLRREGSREETSEQVKQEVKTEKPIPKLKEQSVSLKNPEGLKRSSSLEAPVKKEVKVPVQSTKIQGGPRFEASDTPKNKVQGGPGVKTETPKGKVKVILPKNPESAKKNISKATEVVQNSPKKCSVKKPEVVPKKENFPTKKIPIELSASQVDESPVRRSGRAVKKKSFGDEMLTYDLKAEAVPEGDEEGSDEEVISETEKDDDDDDYEDYDDPDRLWCICQKPHNNRFMICCDRCEDWFHGSCVGISKAQGQEMEDRGQEWVCPKCKKADKAMKGIMSSSKKGMGSDINIPSTSTSQKGKLSKPFSVVTKPEVRKAAKSDESNDKYTPSSQPSSKKIVVGAKKATDAFTPSKTPAKVTSADGKNVISNDATPSTSTASLPRDLGEGTTKDLEEHHLPVASAAMLKSEPRVLVYEKSSGKILSGSDAPVLREVKAWLKEHPEYAVLQPGMMRSSGAVVTGMKTDGGVTEEATTGKKVIQLSTQGSSTAIKSTPGKLTVVKSADGRIIVKSSEALSKGVVSKATPATIVSTASRTVVVNSFKSPIVVGKPLISKETESEDSESEDIDPDPESEKSLEPTTPTKKYTDSVSTKKSSEMSPSKKNSDGPFIRKVDPSKATESPEPLPVESPTAKTPDTTSKVTSPLKDSKKFIRLFAH</sequence>
<feature type="compositionally biased region" description="Acidic residues" evidence="9">
    <location>
        <begin position="248"/>
        <end position="277"/>
    </location>
</feature>
<dbReference type="SUPFAM" id="SSF57903">
    <property type="entry name" value="FYVE/PHD zinc finger"/>
    <property type="match status" value="1"/>
</dbReference>
<evidence type="ECO:0000259" key="10">
    <source>
        <dbReference type="PROSITE" id="PS50016"/>
    </source>
</evidence>
<feature type="region of interest" description="Disordered" evidence="9">
    <location>
        <begin position="649"/>
        <end position="669"/>
    </location>
</feature>
<dbReference type="InterPro" id="IPR037259">
    <property type="entry name" value="BRK_sf"/>
</dbReference>
<feature type="compositionally biased region" description="Basic and acidic residues" evidence="9">
    <location>
        <begin position="799"/>
        <end position="829"/>
    </location>
</feature>
<gene>
    <name evidence="11" type="ORF">SK128_022427</name>
</gene>
<evidence type="ECO:0000256" key="5">
    <source>
        <dbReference type="ARBA" id="ARBA00023015"/>
    </source>
</evidence>
<feature type="region of interest" description="Disordered" evidence="9">
    <location>
        <begin position="437"/>
        <end position="457"/>
    </location>
</feature>
<dbReference type="GO" id="GO:0048188">
    <property type="term" value="C:Set1C/COMPASS complex"/>
    <property type="evidence" value="ECO:0007669"/>
    <property type="project" value="InterPro"/>
</dbReference>
<dbReference type="SMART" id="SM00249">
    <property type="entry name" value="PHD"/>
    <property type="match status" value="1"/>
</dbReference>
<feature type="region of interest" description="Disordered" evidence="9">
    <location>
        <begin position="684"/>
        <end position="717"/>
    </location>
</feature>
<organism evidence="11 12">
    <name type="scientific">Halocaridina rubra</name>
    <name type="common">Hawaiian red shrimp</name>
    <dbReference type="NCBI Taxonomy" id="373956"/>
    <lineage>
        <taxon>Eukaryota</taxon>
        <taxon>Metazoa</taxon>
        <taxon>Ecdysozoa</taxon>
        <taxon>Arthropoda</taxon>
        <taxon>Crustacea</taxon>
        <taxon>Multicrustacea</taxon>
        <taxon>Malacostraca</taxon>
        <taxon>Eumalacostraca</taxon>
        <taxon>Eucarida</taxon>
        <taxon>Decapoda</taxon>
        <taxon>Pleocyemata</taxon>
        <taxon>Caridea</taxon>
        <taxon>Atyoidea</taxon>
        <taxon>Atyidae</taxon>
        <taxon>Halocaridina</taxon>
    </lineage>
</organism>
<feature type="region of interest" description="Disordered" evidence="9">
    <location>
        <begin position="799"/>
        <end position="833"/>
    </location>
</feature>
<dbReference type="Gene3D" id="3.30.40.10">
    <property type="entry name" value="Zinc/RING finger domain, C3HC4 (zinc finger)"/>
    <property type="match status" value="1"/>
</dbReference>
<feature type="region of interest" description="Disordered" evidence="9">
    <location>
        <begin position="1"/>
        <end position="24"/>
    </location>
</feature>
<comment type="caution">
    <text evidence="11">The sequence shown here is derived from an EMBL/GenBank/DDBJ whole genome shotgun (WGS) entry which is preliminary data.</text>
</comment>
<dbReference type="InterPro" id="IPR011011">
    <property type="entry name" value="Znf_FYVE_PHD"/>
</dbReference>
<dbReference type="InterPro" id="IPR019786">
    <property type="entry name" value="Zinc_finger_PHD-type_CS"/>
</dbReference>
<feature type="compositionally biased region" description="Polar residues" evidence="9">
    <location>
        <begin position="1485"/>
        <end position="1509"/>
    </location>
</feature>
<keyword evidence="5" id="KW-0805">Transcription regulation</keyword>
<feature type="region of interest" description="Disordered" evidence="9">
    <location>
        <begin position="474"/>
        <end position="522"/>
    </location>
</feature>
<feature type="compositionally biased region" description="Basic and acidic residues" evidence="9">
    <location>
        <begin position="201"/>
        <end position="210"/>
    </location>
</feature>
<evidence type="ECO:0000256" key="6">
    <source>
        <dbReference type="ARBA" id="ARBA00023163"/>
    </source>
</evidence>
<feature type="compositionally biased region" description="Acidic residues" evidence="9">
    <location>
        <begin position="1465"/>
        <end position="1478"/>
    </location>
</feature>
<feature type="region of interest" description="Disordered" evidence="9">
    <location>
        <begin position="1188"/>
        <end position="1298"/>
    </location>
</feature>
<comment type="subcellular location">
    <subcellularLocation>
        <location evidence="1">Nucleus</location>
    </subcellularLocation>
</comment>
<dbReference type="PROSITE" id="PS01359">
    <property type="entry name" value="ZF_PHD_1"/>
    <property type="match status" value="1"/>
</dbReference>
<feature type="compositionally biased region" description="Basic and acidic residues" evidence="9">
    <location>
        <begin position="896"/>
        <end position="939"/>
    </location>
</feature>